<organism evidence="2 3">
    <name type="scientific">Blattamonas nauphoetae</name>
    <dbReference type="NCBI Taxonomy" id="2049346"/>
    <lineage>
        <taxon>Eukaryota</taxon>
        <taxon>Metamonada</taxon>
        <taxon>Preaxostyla</taxon>
        <taxon>Oxymonadida</taxon>
        <taxon>Blattamonas</taxon>
    </lineage>
</organism>
<evidence type="ECO:0000313" key="2">
    <source>
        <dbReference type="EMBL" id="KAK2947139.1"/>
    </source>
</evidence>
<dbReference type="PANTHER" id="PTHR31569">
    <property type="entry name" value="SWIM-TYPE DOMAIN-CONTAINING PROTEIN"/>
    <property type="match status" value="1"/>
</dbReference>
<accession>A0ABQ9X741</accession>
<feature type="domain" description="ZSWIM1/3 RNaseH-like" evidence="1">
    <location>
        <begin position="49"/>
        <end position="100"/>
    </location>
</feature>
<keyword evidence="3" id="KW-1185">Reference proteome</keyword>
<dbReference type="Proteomes" id="UP001281761">
    <property type="component" value="Unassembled WGS sequence"/>
</dbReference>
<dbReference type="Pfam" id="PF21056">
    <property type="entry name" value="ZSWIM1-3_RNaseH-like"/>
    <property type="match status" value="1"/>
</dbReference>
<dbReference type="PANTHER" id="PTHR31569:SF4">
    <property type="entry name" value="SWIM-TYPE DOMAIN-CONTAINING PROTEIN"/>
    <property type="match status" value="1"/>
</dbReference>
<evidence type="ECO:0000313" key="3">
    <source>
        <dbReference type="Proteomes" id="UP001281761"/>
    </source>
</evidence>
<protein>
    <recommendedName>
        <fullName evidence="1">ZSWIM1/3 RNaseH-like domain-containing protein</fullName>
    </recommendedName>
</protein>
<sequence>MEWERPFPLQDIYQLQSAYRSTNDGGNTPLSLDELITRQGYYVDYRQEPDGKLSAIFISSPASIQLYQQFPTMIVMDATYNTNKNGYHLVQIAGKHSIGRYFVPG</sequence>
<name>A0ABQ9X741_9EUKA</name>
<evidence type="ECO:0000259" key="1">
    <source>
        <dbReference type="Pfam" id="PF21056"/>
    </source>
</evidence>
<dbReference type="InterPro" id="IPR052579">
    <property type="entry name" value="Zinc_finger_SWIM"/>
</dbReference>
<proteinExistence type="predicted"/>
<dbReference type="EMBL" id="JARBJD010000209">
    <property type="protein sequence ID" value="KAK2947139.1"/>
    <property type="molecule type" value="Genomic_DNA"/>
</dbReference>
<gene>
    <name evidence="2" type="ORF">BLNAU_17915</name>
</gene>
<comment type="caution">
    <text evidence="2">The sequence shown here is derived from an EMBL/GenBank/DDBJ whole genome shotgun (WGS) entry which is preliminary data.</text>
</comment>
<reference evidence="2 3" key="1">
    <citation type="journal article" date="2022" name="bioRxiv">
        <title>Genomics of Preaxostyla Flagellates Illuminates Evolutionary Transitions and the Path Towards Mitochondrial Loss.</title>
        <authorList>
            <person name="Novak L.V.F."/>
            <person name="Treitli S.C."/>
            <person name="Pyrih J."/>
            <person name="Halakuc P."/>
            <person name="Pipaliya S.V."/>
            <person name="Vacek V."/>
            <person name="Brzon O."/>
            <person name="Soukal P."/>
            <person name="Eme L."/>
            <person name="Dacks J.B."/>
            <person name="Karnkowska A."/>
            <person name="Elias M."/>
            <person name="Hampl V."/>
        </authorList>
    </citation>
    <scope>NUCLEOTIDE SEQUENCE [LARGE SCALE GENOMIC DNA]</scope>
    <source>
        <strain evidence="2">NAU3</strain>
        <tissue evidence="2">Gut</tissue>
    </source>
</reference>
<dbReference type="InterPro" id="IPR048324">
    <property type="entry name" value="ZSWIM1-3_RNaseH-like"/>
</dbReference>